<name>A0A4P7C115_9GAMM</name>
<dbReference type="Pfam" id="PF00909">
    <property type="entry name" value="Ammonium_transp"/>
    <property type="match status" value="1"/>
</dbReference>
<feature type="transmembrane region" description="Helical" evidence="5">
    <location>
        <begin position="40"/>
        <end position="63"/>
    </location>
</feature>
<feature type="signal peptide" evidence="6">
    <location>
        <begin position="1"/>
        <end position="24"/>
    </location>
</feature>
<feature type="transmembrane region" description="Helical" evidence="5">
    <location>
        <begin position="350"/>
        <end position="369"/>
    </location>
</feature>
<dbReference type="GO" id="GO:0097272">
    <property type="term" value="P:ammonium homeostasis"/>
    <property type="evidence" value="ECO:0007669"/>
    <property type="project" value="TreeGrafter"/>
</dbReference>
<organism evidence="8 9">
    <name type="scientific">Nitrosococcus wardiae</name>
    <dbReference type="NCBI Taxonomy" id="1814290"/>
    <lineage>
        <taxon>Bacteria</taxon>
        <taxon>Pseudomonadati</taxon>
        <taxon>Pseudomonadota</taxon>
        <taxon>Gammaproteobacteria</taxon>
        <taxon>Chromatiales</taxon>
        <taxon>Chromatiaceae</taxon>
        <taxon>Nitrosococcus</taxon>
    </lineage>
</organism>
<feature type="transmembrane region" description="Helical" evidence="5">
    <location>
        <begin position="326"/>
        <end position="344"/>
    </location>
</feature>
<evidence type="ECO:0000313" key="8">
    <source>
        <dbReference type="EMBL" id="QBQ56288.1"/>
    </source>
</evidence>
<dbReference type="InterPro" id="IPR024041">
    <property type="entry name" value="NH4_transpt_AmtB-like_dom"/>
</dbReference>
<reference evidence="8 9" key="1">
    <citation type="submission" date="2019-03" db="EMBL/GenBank/DDBJ databases">
        <title>The genome sequence of Nitrosococcus wardiae strain D1FHST reveals the archetypal metabolic capacity of ammonia-oxidizing Gammaproteobacteria.</title>
        <authorList>
            <person name="Wang L."/>
            <person name="Lim C.K."/>
            <person name="Hanson T.E."/>
            <person name="Dang H."/>
            <person name="Klotz M.G."/>
        </authorList>
    </citation>
    <scope>NUCLEOTIDE SEQUENCE [LARGE SCALE GENOMIC DNA]</scope>
    <source>
        <strain evidence="8 9">D1FHS</strain>
    </source>
</reference>
<dbReference type="SUPFAM" id="SSF111352">
    <property type="entry name" value="Ammonium transporter"/>
    <property type="match status" value="1"/>
</dbReference>
<feature type="transmembrane region" description="Helical" evidence="5">
    <location>
        <begin position="206"/>
        <end position="226"/>
    </location>
</feature>
<keyword evidence="6" id="KW-0732">Signal</keyword>
<feature type="transmembrane region" description="Helical" evidence="5">
    <location>
        <begin position="289"/>
        <end position="305"/>
    </location>
</feature>
<dbReference type="PANTHER" id="PTHR11730:SF60">
    <property type="entry name" value="RH50, ISOFORM D"/>
    <property type="match status" value="1"/>
</dbReference>
<accession>A0A4P7C115</accession>
<comment type="subcellular location">
    <subcellularLocation>
        <location evidence="1">Membrane</location>
        <topology evidence="1">Multi-pass membrane protein</topology>
    </subcellularLocation>
</comment>
<keyword evidence="2 5" id="KW-0812">Transmembrane</keyword>
<dbReference type="InterPro" id="IPR029020">
    <property type="entry name" value="Ammonium/urea_transptr"/>
</dbReference>
<dbReference type="Proteomes" id="UP000294325">
    <property type="component" value="Chromosome"/>
</dbReference>
<keyword evidence="3 5" id="KW-1133">Transmembrane helix</keyword>
<evidence type="ECO:0000256" key="5">
    <source>
        <dbReference type="SAM" id="Phobius"/>
    </source>
</evidence>
<dbReference type="PANTHER" id="PTHR11730">
    <property type="entry name" value="AMMONIUM TRANSPORTER"/>
    <property type="match status" value="1"/>
</dbReference>
<feature type="chain" id="PRO_5020572509" evidence="6">
    <location>
        <begin position="25"/>
        <end position="407"/>
    </location>
</feature>
<protein>
    <submittedName>
        <fullName evidence="8">Ammonium transporter</fullName>
    </submittedName>
</protein>
<dbReference type="AlphaFoldDB" id="A0A4P7C115"/>
<dbReference type="OrthoDB" id="9814202at2"/>
<dbReference type="InterPro" id="IPR002229">
    <property type="entry name" value="RhesusRHD"/>
</dbReference>
<proteinExistence type="predicted"/>
<feature type="transmembrane region" description="Helical" evidence="5">
    <location>
        <begin position="232"/>
        <end position="253"/>
    </location>
</feature>
<feature type="domain" description="Ammonium transporter AmtB-like" evidence="7">
    <location>
        <begin position="35"/>
        <end position="378"/>
    </location>
</feature>
<dbReference type="GO" id="GO:0005886">
    <property type="term" value="C:plasma membrane"/>
    <property type="evidence" value="ECO:0007669"/>
    <property type="project" value="InterPro"/>
</dbReference>
<feature type="transmembrane region" description="Helical" evidence="5">
    <location>
        <begin position="165"/>
        <end position="185"/>
    </location>
</feature>
<evidence type="ECO:0000256" key="4">
    <source>
        <dbReference type="ARBA" id="ARBA00023136"/>
    </source>
</evidence>
<gene>
    <name evidence="8" type="ORF">E3U44_18630</name>
</gene>
<dbReference type="RefSeq" id="WP_134359536.1">
    <property type="nucleotide sequence ID" value="NZ_CP038033.1"/>
</dbReference>
<evidence type="ECO:0000256" key="1">
    <source>
        <dbReference type="ARBA" id="ARBA00004141"/>
    </source>
</evidence>
<evidence type="ECO:0000256" key="6">
    <source>
        <dbReference type="SAM" id="SignalP"/>
    </source>
</evidence>
<keyword evidence="9" id="KW-1185">Reference proteome</keyword>
<dbReference type="KEGG" id="nwr:E3U44_18630"/>
<keyword evidence="4 5" id="KW-0472">Membrane</keyword>
<evidence type="ECO:0000259" key="7">
    <source>
        <dbReference type="Pfam" id="PF00909"/>
    </source>
</evidence>
<dbReference type="PRINTS" id="PR00342">
    <property type="entry name" value="RHESUSRHD"/>
</dbReference>
<dbReference type="EMBL" id="CP038033">
    <property type="protein sequence ID" value="QBQ56288.1"/>
    <property type="molecule type" value="Genomic_DNA"/>
</dbReference>
<sequence length="407" mass="43062">MKKRFCFALLGVIAFSLFFSSARASEAAFAPGLRELQEVAQYNFAIHILAMLLVGFGFLMVFVRRYGFGATTGTYLVVAVSLPLYILFRAYGIFGHPLDAHSIEVLLFAEFSGAAGLIAMGAVLGRLRVFQYALLALLLVPVYLLNEWLVLDGALGITRGFVDTAGSIIIHAFGAYFGLGVSIALTTAHQRSQPINSDATSDRFTMLGSMVLWLFWPSFATAIVPLEQMPQTVINTILSLCGATLSTYFLSTLFHKGKTSMVDMANAALAGGVAIGSTCNIVAPAGAFGIGLLAGAISVIGYVFIQPMLESRFETVDTCGVHNLHGMPGLAGGLIAIMVVPNIAMAQLMGIAATVALGLGGGLIAGALIRLTGTTRLAYEDAEEFTHVEALALESKLAASREKEAQT</sequence>
<evidence type="ECO:0000256" key="2">
    <source>
        <dbReference type="ARBA" id="ARBA00022692"/>
    </source>
</evidence>
<feature type="transmembrane region" description="Helical" evidence="5">
    <location>
        <begin position="75"/>
        <end position="94"/>
    </location>
</feature>
<feature type="transmembrane region" description="Helical" evidence="5">
    <location>
        <begin position="106"/>
        <end position="124"/>
    </location>
</feature>
<feature type="transmembrane region" description="Helical" evidence="5">
    <location>
        <begin position="129"/>
        <end position="145"/>
    </location>
</feature>
<dbReference type="GO" id="GO:0008519">
    <property type="term" value="F:ammonium channel activity"/>
    <property type="evidence" value="ECO:0007669"/>
    <property type="project" value="InterPro"/>
</dbReference>
<dbReference type="Gene3D" id="1.10.3430.10">
    <property type="entry name" value="Ammonium transporter AmtB like domains"/>
    <property type="match status" value="1"/>
</dbReference>
<evidence type="ECO:0000313" key="9">
    <source>
        <dbReference type="Proteomes" id="UP000294325"/>
    </source>
</evidence>
<evidence type="ECO:0000256" key="3">
    <source>
        <dbReference type="ARBA" id="ARBA00022989"/>
    </source>
</evidence>